<dbReference type="STRING" id="1296121.A0A1A6A0L5"/>
<proteinExistence type="predicted"/>
<dbReference type="SUPFAM" id="SSF55347">
    <property type="entry name" value="Glyceraldehyde-3-phosphate dehydrogenase-like, C-terminal domain"/>
    <property type="match status" value="1"/>
</dbReference>
<organism evidence="2">
    <name type="scientific">Kwoniella dejecticola CBS 10117</name>
    <dbReference type="NCBI Taxonomy" id="1296121"/>
    <lineage>
        <taxon>Eukaryota</taxon>
        <taxon>Fungi</taxon>
        <taxon>Dikarya</taxon>
        <taxon>Basidiomycota</taxon>
        <taxon>Agaricomycotina</taxon>
        <taxon>Tremellomycetes</taxon>
        <taxon>Tremellales</taxon>
        <taxon>Cryptococcaceae</taxon>
        <taxon>Kwoniella</taxon>
    </lineage>
</organism>
<dbReference type="SUPFAM" id="SSF51735">
    <property type="entry name" value="NAD(P)-binding Rossmann-fold domains"/>
    <property type="match status" value="1"/>
</dbReference>
<protein>
    <recommendedName>
        <fullName evidence="1">Gfo/Idh/MocA-like oxidoreductase N-terminal domain-containing protein</fullName>
    </recommendedName>
</protein>
<dbReference type="GO" id="GO:0016491">
    <property type="term" value="F:oxidoreductase activity"/>
    <property type="evidence" value="ECO:0007669"/>
    <property type="project" value="TreeGrafter"/>
</dbReference>
<sequence>MPANIALLGSGVFAKASYLPAIMSLHPTVLKLHSIWSRSASSAEGFLSVIQESSSTLKPELQHGDEGLESILANKEIDGVLIVLPISSQAEIIRKCWKAGKHVLSEKPIAKDTKIAKALVDEYERDYKPNGIIWRVAENYAHEPILREAGKVLANTPELGPILFWQLNFQGYIQDGSKYQSTTWRTIPDYQGGFLLDGGVHWIALLRTVLPSNALPSSIISVKSLHRTHLLPHDTLHAISLPPPSSTTDSHGPKTQVKTAEYSESDVVGGIGKSTPTGQITFSFAPPDLPPHKAVINGLRINTLNGLVEVTCQFNEETKARDFILEVTPANSNSNGNGSKFEASKSSGPMDGVEIEIKMFSNAITDAKNGKTTKEEDDYGKPRDALWDLGVLEAMLESNGKELKVESLIGK</sequence>
<reference evidence="3" key="2">
    <citation type="submission" date="2013-07" db="EMBL/GenBank/DDBJ databases">
        <authorList>
            <consortium name="The Broad Institute Genome Sequencing Platform"/>
            <person name="Cuomo C."/>
            <person name="Litvintseva A."/>
            <person name="Chen Y."/>
            <person name="Heitman J."/>
            <person name="Sun S."/>
            <person name="Springer D."/>
            <person name="Dromer F."/>
            <person name="Young S.K."/>
            <person name="Zeng Q."/>
            <person name="Gargeya S."/>
            <person name="Fitzgerald M."/>
            <person name="Abouelleil A."/>
            <person name="Alvarado L."/>
            <person name="Berlin A.M."/>
            <person name="Chapman S.B."/>
            <person name="Dewar J."/>
            <person name="Goldberg J."/>
            <person name="Griggs A."/>
            <person name="Gujja S."/>
            <person name="Hansen M."/>
            <person name="Howarth C."/>
            <person name="Imamovic A."/>
            <person name="Larimer J."/>
            <person name="McCowan C."/>
            <person name="Murphy C."/>
            <person name="Pearson M."/>
            <person name="Priest M."/>
            <person name="Roberts A."/>
            <person name="Saif S."/>
            <person name="Shea T."/>
            <person name="Sykes S."/>
            <person name="Wortman J."/>
            <person name="Nusbaum C."/>
            <person name="Birren B."/>
        </authorList>
    </citation>
    <scope>NUCLEOTIDE SEQUENCE</scope>
    <source>
        <strain evidence="3">CBS 10117</strain>
    </source>
</reference>
<evidence type="ECO:0000313" key="2">
    <source>
        <dbReference type="EMBL" id="OBR83583.1"/>
    </source>
</evidence>
<dbReference type="Gene3D" id="3.40.50.720">
    <property type="entry name" value="NAD(P)-binding Rossmann-like Domain"/>
    <property type="match status" value="1"/>
</dbReference>
<evidence type="ECO:0000313" key="3">
    <source>
        <dbReference type="EMBL" id="WWC63242.1"/>
    </source>
</evidence>
<dbReference type="Proteomes" id="UP000078595">
    <property type="component" value="Chromosome 7"/>
</dbReference>
<dbReference type="PANTHER" id="PTHR42840">
    <property type="entry name" value="NAD(P)-BINDING ROSSMANN-FOLD SUPERFAMILY PROTEIN-RELATED"/>
    <property type="match status" value="1"/>
</dbReference>
<evidence type="ECO:0000313" key="4">
    <source>
        <dbReference type="Proteomes" id="UP000078595"/>
    </source>
</evidence>
<reference evidence="2" key="1">
    <citation type="submission" date="2013-07" db="EMBL/GenBank/DDBJ databases">
        <title>The Genome Sequence of Cryptococcus dejecticola CBS10117.</title>
        <authorList>
            <consortium name="The Broad Institute Genome Sequencing Platform"/>
            <person name="Cuomo C."/>
            <person name="Litvintseva A."/>
            <person name="Chen Y."/>
            <person name="Heitman J."/>
            <person name="Sun S."/>
            <person name="Springer D."/>
            <person name="Dromer F."/>
            <person name="Young S.K."/>
            <person name="Zeng Q."/>
            <person name="Gargeya S."/>
            <person name="Fitzgerald M."/>
            <person name="Abouelleil A."/>
            <person name="Alvarado L."/>
            <person name="Berlin A.M."/>
            <person name="Chapman S.B."/>
            <person name="Dewar J."/>
            <person name="Goldberg J."/>
            <person name="Griggs A."/>
            <person name="Gujja S."/>
            <person name="Hansen M."/>
            <person name="Howarth C."/>
            <person name="Imamovic A."/>
            <person name="Larimer J."/>
            <person name="McCowan C."/>
            <person name="Murphy C."/>
            <person name="Pearson M."/>
            <person name="Priest M."/>
            <person name="Roberts A."/>
            <person name="Saif S."/>
            <person name="Shea T."/>
            <person name="Sykes S."/>
            <person name="Wortman J."/>
            <person name="Nusbaum C."/>
            <person name="Birren B."/>
        </authorList>
    </citation>
    <scope>NUCLEOTIDE SEQUENCE [LARGE SCALE GENOMIC DNA]</scope>
    <source>
        <strain evidence="2">CBS 10117</strain>
    </source>
</reference>
<dbReference type="InterPro" id="IPR036291">
    <property type="entry name" value="NAD(P)-bd_dom_sf"/>
</dbReference>
<dbReference type="Gene3D" id="3.30.360.10">
    <property type="entry name" value="Dihydrodipicolinate Reductase, domain 2"/>
    <property type="match status" value="1"/>
</dbReference>
<dbReference type="RefSeq" id="XP_018261425.1">
    <property type="nucleotide sequence ID" value="XM_018409153.1"/>
</dbReference>
<dbReference type="InterPro" id="IPR000683">
    <property type="entry name" value="Gfo/Idh/MocA-like_OxRdtase_N"/>
</dbReference>
<accession>A0A1A6A0L5</accession>
<evidence type="ECO:0000259" key="1">
    <source>
        <dbReference type="Pfam" id="PF01408"/>
    </source>
</evidence>
<dbReference type="OrthoDB" id="64915at2759"/>
<name>A0A1A6A0L5_9TREE</name>
<gene>
    <name evidence="2" type="ORF">I303_05863</name>
    <name evidence="3" type="ORF">I303_105842</name>
</gene>
<dbReference type="VEuPathDB" id="FungiDB:I303_05863"/>
<dbReference type="GO" id="GO:0006740">
    <property type="term" value="P:NADPH regeneration"/>
    <property type="evidence" value="ECO:0007669"/>
    <property type="project" value="TreeGrafter"/>
</dbReference>
<dbReference type="GeneID" id="28969562"/>
<dbReference type="GO" id="GO:0000166">
    <property type="term" value="F:nucleotide binding"/>
    <property type="evidence" value="ECO:0007669"/>
    <property type="project" value="InterPro"/>
</dbReference>
<dbReference type="Pfam" id="PF01408">
    <property type="entry name" value="GFO_IDH_MocA"/>
    <property type="match status" value="1"/>
</dbReference>
<dbReference type="EMBL" id="CP144536">
    <property type="protein sequence ID" value="WWC63242.1"/>
    <property type="molecule type" value="Genomic_DNA"/>
</dbReference>
<dbReference type="GO" id="GO:0005737">
    <property type="term" value="C:cytoplasm"/>
    <property type="evidence" value="ECO:0007669"/>
    <property type="project" value="TreeGrafter"/>
</dbReference>
<dbReference type="KEGG" id="kdj:28969562"/>
<reference evidence="3" key="3">
    <citation type="submission" date="2024-02" db="EMBL/GenBank/DDBJ databases">
        <title>Comparative genomics of Cryptococcus and Kwoniella reveals pathogenesis evolution and contrasting modes of karyotype evolution via chromosome fusion or intercentromeric recombination.</title>
        <authorList>
            <person name="Coelho M.A."/>
            <person name="David-Palma M."/>
            <person name="Shea T."/>
            <person name="Bowers K."/>
            <person name="McGinley-Smith S."/>
            <person name="Mohammad A.W."/>
            <person name="Gnirke A."/>
            <person name="Yurkov A.M."/>
            <person name="Nowrousian M."/>
            <person name="Sun S."/>
            <person name="Cuomo C.A."/>
            <person name="Heitman J."/>
        </authorList>
    </citation>
    <scope>NUCLEOTIDE SEQUENCE</scope>
    <source>
        <strain evidence="3">CBS 10117</strain>
    </source>
</reference>
<dbReference type="EMBL" id="KI894033">
    <property type="protein sequence ID" value="OBR83583.1"/>
    <property type="molecule type" value="Genomic_DNA"/>
</dbReference>
<dbReference type="AlphaFoldDB" id="A0A1A6A0L5"/>
<feature type="domain" description="Gfo/Idh/MocA-like oxidoreductase N-terminal" evidence="1">
    <location>
        <begin position="4"/>
        <end position="125"/>
    </location>
</feature>
<keyword evidence="4" id="KW-1185">Reference proteome</keyword>
<dbReference type="PANTHER" id="PTHR42840:SF5">
    <property type="entry name" value="NAD(P)-BINDING ROSSMANN-FOLD SUPERFAMILY PROTEIN"/>
    <property type="match status" value="1"/>
</dbReference>